<dbReference type="Pfam" id="PF00903">
    <property type="entry name" value="Glyoxalase"/>
    <property type="match status" value="1"/>
</dbReference>
<dbReference type="RefSeq" id="WP_161141714.1">
    <property type="nucleotide sequence ID" value="NZ_SPKJ01000071.1"/>
</dbReference>
<dbReference type="OrthoDB" id="9803104at2"/>
<dbReference type="Gene3D" id="3.10.180.10">
    <property type="entry name" value="2,3-Dihydroxybiphenyl 1,2-Dioxygenase, domain 1"/>
    <property type="match status" value="1"/>
</dbReference>
<keyword evidence="3" id="KW-1185">Reference proteome</keyword>
<name>A0A964T6F6_9HYPH</name>
<evidence type="ECO:0000259" key="1">
    <source>
        <dbReference type="PROSITE" id="PS51819"/>
    </source>
</evidence>
<evidence type="ECO:0000313" key="3">
    <source>
        <dbReference type="Proteomes" id="UP000773614"/>
    </source>
</evidence>
<accession>A0A964T6F6</accession>
<dbReference type="InterPro" id="IPR004360">
    <property type="entry name" value="Glyas_Fos-R_dOase_dom"/>
</dbReference>
<dbReference type="PROSITE" id="PS51819">
    <property type="entry name" value="VOC"/>
    <property type="match status" value="1"/>
</dbReference>
<dbReference type="InterPro" id="IPR029068">
    <property type="entry name" value="Glyas_Bleomycin-R_OHBP_Dase"/>
</dbReference>
<gene>
    <name evidence="2" type="ORF">E4O86_16810</name>
</gene>
<dbReference type="SUPFAM" id="SSF54593">
    <property type="entry name" value="Glyoxalase/Bleomycin resistance protein/Dihydroxybiphenyl dioxygenase"/>
    <property type="match status" value="1"/>
</dbReference>
<dbReference type="EMBL" id="SPKJ01000071">
    <property type="protein sequence ID" value="MYZ49373.1"/>
    <property type="molecule type" value="Genomic_DNA"/>
</dbReference>
<dbReference type="Proteomes" id="UP000773614">
    <property type="component" value="Unassembled WGS sequence"/>
</dbReference>
<sequence length="115" mass="12332">MTVTRIVANLNAPNPAELAKFYMDVFGLDTPLDMGWIAFLASSATQKIELHAASEGGSGTELPVISIGVDDLDTTEAAVRTAGAQVIYGPAQEPWGLRRFFFRDPAGNLINVVDH</sequence>
<evidence type="ECO:0000313" key="2">
    <source>
        <dbReference type="EMBL" id="MYZ49373.1"/>
    </source>
</evidence>
<comment type="caution">
    <text evidence="2">The sequence shown here is derived from an EMBL/GenBank/DDBJ whole genome shotgun (WGS) entry which is preliminary data.</text>
</comment>
<dbReference type="AlphaFoldDB" id="A0A964T6F6"/>
<proteinExistence type="predicted"/>
<reference evidence="2" key="1">
    <citation type="submission" date="2019-03" db="EMBL/GenBank/DDBJ databases">
        <title>Afifella sp. nov., isolated from activated sludge.</title>
        <authorList>
            <person name="Li Q."/>
            <person name="Liu Y."/>
        </authorList>
    </citation>
    <scope>NUCLEOTIDE SEQUENCE</scope>
    <source>
        <strain evidence="2">L72</strain>
    </source>
</reference>
<organism evidence="2 3">
    <name type="scientific">Propylenella binzhouense</name>
    <dbReference type="NCBI Taxonomy" id="2555902"/>
    <lineage>
        <taxon>Bacteria</taxon>
        <taxon>Pseudomonadati</taxon>
        <taxon>Pseudomonadota</taxon>
        <taxon>Alphaproteobacteria</taxon>
        <taxon>Hyphomicrobiales</taxon>
        <taxon>Propylenellaceae</taxon>
        <taxon>Propylenella</taxon>
    </lineage>
</organism>
<dbReference type="InterPro" id="IPR037523">
    <property type="entry name" value="VOC_core"/>
</dbReference>
<feature type="domain" description="VOC" evidence="1">
    <location>
        <begin position="2"/>
        <end position="115"/>
    </location>
</feature>
<protein>
    <submittedName>
        <fullName evidence="2">Glyoxalase</fullName>
    </submittedName>
</protein>